<comment type="caution">
    <text evidence="1">The sequence shown here is derived from an EMBL/GenBank/DDBJ whole genome shotgun (WGS) entry which is preliminary data.</text>
</comment>
<evidence type="ECO:0000313" key="1">
    <source>
        <dbReference type="EMBL" id="OGD98193.1"/>
    </source>
</evidence>
<dbReference type="Proteomes" id="UP000177039">
    <property type="component" value="Unassembled WGS sequence"/>
</dbReference>
<evidence type="ECO:0008006" key="3">
    <source>
        <dbReference type="Google" id="ProtNLM"/>
    </source>
</evidence>
<dbReference type="AlphaFoldDB" id="A0A1F5H236"/>
<protein>
    <recommendedName>
        <fullName evidence="3">Lipoprotein</fullName>
    </recommendedName>
</protein>
<evidence type="ECO:0000313" key="2">
    <source>
        <dbReference type="Proteomes" id="UP000177039"/>
    </source>
</evidence>
<name>A0A1F5H236_9BACT</name>
<reference evidence="1 2" key="1">
    <citation type="journal article" date="2016" name="Nat. Commun.">
        <title>Thousands of microbial genomes shed light on interconnected biogeochemical processes in an aquifer system.</title>
        <authorList>
            <person name="Anantharaman K."/>
            <person name="Brown C.T."/>
            <person name="Hug L.A."/>
            <person name="Sharon I."/>
            <person name="Castelle C.J."/>
            <person name="Probst A.J."/>
            <person name="Thomas B.C."/>
            <person name="Singh A."/>
            <person name="Wilkins M.J."/>
            <person name="Karaoz U."/>
            <person name="Brodie E.L."/>
            <person name="Williams K.H."/>
            <person name="Hubbard S.S."/>
            <person name="Banfield J.F."/>
        </authorList>
    </citation>
    <scope>NUCLEOTIDE SEQUENCE [LARGE SCALE GENOMIC DNA]</scope>
</reference>
<accession>A0A1F5H236</accession>
<sequence length="143" mass="15582">MTHKKFQIPKWIFAGLLIIPVILSGCMPSVAPSGNQKGSDEFVKGGVVKGFPSLPLMPKARVLESYGNNGAFGASFISDDDLDKVVKFYDQSLKKLGWESSQHRQSETNYVFEVKNSAYRGSVIVNTAADGKKTVITIAVLAR</sequence>
<organism evidence="1 2">
    <name type="scientific">Candidatus Curtissbacteria bacterium RIFCSPLOWO2_01_FULL_42_50</name>
    <dbReference type="NCBI Taxonomy" id="1797730"/>
    <lineage>
        <taxon>Bacteria</taxon>
        <taxon>Candidatus Curtissiibacteriota</taxon>
    </lineage>
</organism>
<dbReference type="PROSITE" id="PS51257">
    <property type="entry name" value="PROKAR_LIPOPROTEIN"/>
    <property type="match status" value="1"/>
</dbReference>
<dbReference type="EMBL" id="MFBT01000041">
    <property type="protein sequence ID" value="OGD98193.1"/>
    <property type="molecule type" value="Genomic_DNA"/>
</dbReference>
<gene>
    <name evidence="1" type="ORF">A3B54_02250</name>
</gene>
<proteinExistence type="predicted"/>